<accession>A0AAU0MY95</accession>
<dbReference type="Proteomes" id="UP001302477">
    <property type="component" value="Chromosome"/>
</dbReference>
<dbReference type="PANTHER" id="PTHR11533:SF174">
    <property type="entry name" value="PUROMYCIN-SENSITIVE AMINOPEPTIDASE-RELATED"/>
    <property type="match status" value="1"/>
</dbReference>
<dbReference type="AlphaFoldDB" id="A0AAU0MY95"/>
<dbReference type="InterPro" id="IPR014782">
    <property type="entry name" value="Peptidase_M1_dom"/>
</dbReference>
<dbReference type="GO" id="GO:0043171">
    <property type="term" value="P:peptide catabolic process"/>
    <property type="evidence" value="ECO:0007669"/>
    <property type="project" value="TreeGrafter"/>
</dbReference>
<keyword evidence="3" id="KW-0378">Hydrolase</keyword>
<dbReference type="EC" id="3.4.11.-" evidence="3"/>
<dbReference type="GO" id="GO:0016020">
    <property type="term" value="C:membrane"/>
    <property type="evidence" value="ECO:0007669"/>
    <property type="project" value="TreeGrafter"/>
</dbReference>
<dbReference type="GO" id="GO:0005615">
    <property type="term" value="C:extracellular space"/>
    <property type="evidence" value="ECO:0007669"/>
    <property type="project" value="TreeGrafter"/>
</dbReference>
<evidence type="ECO:0000313" key="3">
    <source>
        <dbReference type="EMBL" id="WOX04731.1"/>
    </source>
</evidence>
<keyword evidence="1" id="KW-0732">Signal</keyword>
<reference evidence="3 4" key="1">
    <citation type="submission" date="2023-10" db="EMBL/GenBank/DDBJ databases">
        <title>Description of Microbulbifer bruguierae sp. nov., isolated from the sediments of mangrove plant Bruguiera sexangula and comparative genomic analyses of the genus Microbulbifer.</title>
        <authorList>
            <person name="Long M."/>
        </authorList>
    </citation>
    <scope>NUCLEOTIDE SEQUENCE [LARGE SCALE GENOMIC DNA]</scope>
    <source>
        <strain evidence="3 4">SPO729</strain>
    </source>
</reference>
<keyword evidence="4" id="KW-1185">Reference proteome</keyword>
<dbReference type="GO" id="GO:0005737">
    <property type="term" value="C:cytoplasm"/>
    <property type="evidence" value="ECO:0007669"/>
    <property type="project" value="TreeGrafter"/>
</dbReference>
<dbReference type="RefSeq" id="WP_318953207.1">
    <property type="nucleotide sequence ID" value="NZ_CP137555.1"/>
</dbReference>
<gene>
    <name evidence="3" type="ORF">R5R33_13410</name>
</gene>
<dbReference type="InterPro" id="IPR050344">
    <property type="entry name" value="Peptidase_M1_aminopeptidases"/>
</dbReference>
<evidence type="ECO:0000313" key="4">
    <source>
        <dbReference type="Proteomes" id="UP001302477"/>
    </source>
</evidence>
<dbReference type="GO" id="GO:0008270">
    <property type="term" value="F:zinc ion binding"/>
    <property type="evidence" value="ECO:0007669"/>
    <property type="project" value="InterPro"/>
</dbReference>
<protein>
    <submittedName>
        <fullName evidence="3">M1 family metallopeptidase</fullName>
        <ecNumber evidence="3">3.4.11.-</ecNumber>
    </submittedName>
</protein>
<dbReference type="GO" id="GO:0042277">
    <property type="term" value="F:peptide binding"/>
    <property type="evidence" value="ECO:0007669"/>
    <property type="project" value="TreeGrafter"/>
</dbReference>
<name>A0AAU0MY95_9GAMM</name>
<organism evidence="3 4">
    <name type="scientific">Microbulbifer pacificus</name>
    <dbReference type="NCBI Taxonomy" id="407164"/>
    <lineage>
        <taxon>Bacteria</taxon>
        <taxon>Pseudomonadati</taxon>
        <taxon>Pseudomonadota</taxon>
        <taxon>Gammaproteobacteria</taxon>
        <taxon>Cellvibrionales</taxon>
        <taxon>Microbulbiferaceae</taxon>
        <taxon>Microbulbifer</taxon>
    </lineage>
</organism>
<sequence length="735" mass="82580">MSEPPVLRRHSHRRTCGILLGTTLLCTLSAGASSHAATGTDSFVRLSQTDLNLGSYRSGTGMPTENYWQQQVDYDLNARLDTHQQRLLASADIRYHNNSPDALPALYFFLDHNALKVDAKAVFRLFTAADEKSRKRAVARKTAQGFAIDTVTDGRRQALNWQVHDTLLKVPLPEPLSPGKTQYLHIQWQLPLIEKNAAGARSGYETLADGSRIYVIAQWFPRAAAYTDYAGWQLKPFLQQGEFSTEFGDYSARIEVPEDFVVAASGELQNPTQVLNGHQLELWRRKSTEPGWMIDGPQARQRRAANRNAHATDTRSWQFTGQQLRDFAFSASASFQWQIQYDQRGRRLQQFFPAEAAPLWEKFGLPAIAHSLDVFDSALMPLDTNTISVVNASGIGMEYPGLATIPIRPERSVSTRRQPAWEALTKYDFIGTVIHEVGHNYLPMRINTDEREWAWLDEGLVSFIEYRAEHSWEANFDVIYGEPRSIAAYTASADHQPIMTSADSLLLKIDNAYNKSASVMNVLRHLVLGPEVFDPALRSFAQAWIGKRPMPGDLFRALETSAGTDLSWFWRSWFYGQGSIDLSLHGIARDGKALSLQPWEQTAPPALALTSGDIQQFVVDRAPQLADSYTRTAQNFAPQIPVPLPAAEDSSVWYTLTIDNHGSAILPIPLELVTREGNRYHSLIPAETWGQSRNNRLTLELPLPRGQQLSRLCIDPLWLIPDTQRNNNCAELPTL</sequence>
<keyword evidence="3" id="KW-0645">Protease</keyword>
<dbReference type="Gene3D" id="1.10.390.10">
    <property type="entry name" value="Neutral Protease Domain 2"/>
    <property type="match status" value="1"/>
</dbReference>
<proteinExistence type="predicted"/>
<dbReference type="PANTHER" id="PTHR11533">
    <property type="entry name" value="PROTEASE M1 ZINC METALLOPROTEASE"/>
    <property type="match status" value="1"/>
</dbReference>
<feature type="signal peptide" evidence="1">
    <location>
        <begin position="1"/>
        <end position="32"/>
    </location>
</feature>
<dbReference type="GO" id="GO:0070006">
    <property type="term" value="F:metalloaminopeptidase activity"/>
    <property type="evidence" value="ECO:0007669"/>
    <property type="project" value="TreeGrafter"/>
</dbReference>
<dbReference type="SUPFAM" id="SSF55486">
    <property type="entry name" value="Metalloproteases ('zincins'), catalytic domain"/>
    <property type="match status" value="1"/>
</dbReference>
<feature type="chain" id="PRO_5043468086" evidence="1">
    <location>
        <begin position="33"/>
        <end position="735"/>
    </location>
</feature>
<dbReference type="EMBL" id="CP137555">
    <property type="protein sequence ID" value="WOX04731.1"/>
    <property type="molecule type" value="Genomic_DNA"/>
</dbReference>
<dbReference type="KEGG" id="mpaf:R5R33_13410"/>
<keyword evidence="3" id="KW-0031">Aminopeptidase</keyword>
<evidence type="ECO:0000256" key="1">
    <source>
        <dbReference type="SAM" id="SignalP"/>
    </source>
</evidence>
<evidence type="ECO:0000259" key="2">
    <source>
        <dbReference type="Pfam" id="PF01433"/>
    </source>
</evidence>
<feature type="domain" description="Peptidase M1 membrane alanine aminopeptidase" evidence="2">
    <location>
        <begin position="423"/>
        <end position="573"/>
    </location>
</feature>
<dbReference type="CDD" id="cd09604">
    <property type="entry name" value="M1_APN_like"/>
    <property type="match status" value="1"/>
</dbReference>
<dbReference type="InterPro" id="IPR027268">
    <property type="entry name" value="Peptidase_M4/M1_CTD_sf"/>
</dbReference>
<dbReference type="Pfam" id="PF01433">
    <property type="entry name" value="Peptidase_M1"/>
    <property type="match status" value="1"/>
</dbReference>